<dbReference type="EMBL" id="AOGY02000044">
    <property type="protein sequence ID" value="EMY69843.1"/>
    <property type="molecule type" value="Genomic_DNA"/>
</dbReference>
<evidence type="ECO:0000313" key="3">
    <source>
        <dbReference type="Proteomes" id="UP000012227"/>
    </source>
</evidence>
<reference evidence="2 3" key="1">
    <citation type="submission" date="2013-03" db="EMBL/GenBank/DDBJ databases">
        <authorList>
            <person name="Harkins D.M."/>
            <person name="Durkin A.S."/>
            <person name="Brinkac L.M."/>
            <person name="Haft D.H."/>
            <person name="Selengut J.D."/>
            <person name="Sanka R."/>
            <person name="DePew J."/>
            <person name="Purushe J."/>
            <person name="Galloway R.L."/>
            <person name="Vinetz J.M."/>
            <person name="Sutton G.G."/>
            <person name="Nierman W.C."/>
            <person name="Fouts D.E."/>
        </authorList>
    </citation>
    <scope>NUCLEOTIDE SEQUENCE [LARGE SCALE GENOMIC DNA]</scope>
    <source>
        <strain evidence="2 3">Waz Holland</strain>
    </source>
</reference>
<dbReference type="InterPro" id="IPR025364">
    <property type="entry name" value="DUF4268"/>
</dbReference>
<evidence type="ECO:0000259" key="1">
    <source>
        <dbReference type="Pfam" id="PF14088"/>
    </source>
</evidence>
<dbReference type="Gene3D" id="3.40.1350.10">
    <property type="match status" value="1"/>
</dbReference>
<feature type="domain" description="DUF4268" evidence="1">
    <location>
        <begin position="175"/>
        <end position="234"/>
    </location>
</feature>
<dbReference type="InterPro" id="IPR011856">
    <property type="entry name" value="tRNA_endonuc-like_dom_sf"/>
</dbReference>
<gene>
    <name evidence="2" type="ORF">LEP1GSC199_1044</name>
</gene>
<dbReference type="RefSeq" id="WP_002981699.1">
    <property type="nucleotide sequence ID" value="NZ_AOGY02000044.1"/>
</dbReference>
<dbReference type="Pfam" id="PF14088">
    <property type="entry name" value="DUF4268"/>
    <property type="match status" value="1"/>
</dbReference>
<dbReference type="Proteomes" id="UP000012227">
    <property type="component" value="Unassembled WGS sequence"/>
</dbReference>
<comment type="caution">
    <text evidence="2">The sequence shown here is derived from an EMBL/GenBank/DDBJ whole genome shotgun (WGS) entry which is preliminary data.</text>
</comment>
<dbReference type="GO" id="GO:0003676">
    <property type="term" value="F:nucleic acid binding"/>
    <property type="evidence" value="ECO:0007669"/>
    <property type="project" value="InterPro"/>
</dbReference>
<evidence type="ECO:0000313" key="2">
    <source>
        <dbReference type="EMBL" id="EMY69843.1"/>
    </source>
</evidence>
<accession>N1W4A0</accession>
<proteinExistence type="predicted"/>
<name>N1W4A0_9LEPT</name>
<dbReference type="AlphaFoldDB" id="N1W4A0"/>
<dbReference type="STRING" id="1218591.LEP1GSC199_1044"/>
<protein>
    <submittedName>
        <fullName evidence="2">PF14088 domain protein</fullName>
    </submittedName>
</protein>
<sequence length="238" mass="27824">MKTLGKFIKIDLREFWPDEAKSFTPWLSKQENLVVLSDEIGIDLELEGIEVHIGNYKADIVCRDISNDQKIIIENQLEKSNHDHLGKIITYASGIDAFTIIWICSLITEEHRQAIDWLNQNTIEDIRFFAIEIELWQIDQSNPAPKFNIICKPNEWVKSSKDLKINKTLTETKQIQLDYWNFIIDYFKKNKTTLSLRKPRPQHWYSLSLGKSKYSLSLTVNTMKNKLGCEIYIRGDVS</sequence>
<organism evidence="2 3">
    <name type="scientific">Leptospira vanthielii serovar Holland str. Waz Holland = ATCC 700522</name>
    <dbReference type="NCBI Taxonomy" id="1218591"/>
    <lineage>
        <taxon>Bacteria</taxon>
        <taxon>Pseudomonadati</taxon>
        <taxon>Spirochaetota</taxon>
        <taxon>Spirochaetia</taxon>
        <taxon>Leptospirales</taxon>
        <taxon>Leptospiraceae</taxon>
        <taxon>Leptospira</taxon>
    </lineage>
</organism>